<evidence type="ECO:0000313" key="2">
    <source>
        <dbReference type="Proteomes" id="UP000268285"/>
    </source>
</evidence>
<dbReference type="Proteomes" id="UP000268285">
    <property type="component" value="Unassembled WGS sequence"/>
</dbReference>
<reference evidence="1 2" key="1">
    <citation type="submission" date="2018-09" db="EMBL/GenBank/DDBJ databases">
        <authorList>
            <person name="Tagini F."/>
        </authorList>
    </citation>
    <scope>NUCLEOTIDE SEQUENCE [LARGE SCALE GENOMIC DNA]</scope>
    <source>
        <strain evidence="1 2">MK142</strain>
    </source>
</reference>
<dbReference type="EMBL" id="UPHU01000001">
    <property type="protein sequence ID" value="VBA46365.1"/>
    <property type="molecule type" value="Genomic_DNA"/>
</dbReference>
<protein>
    <submittedName>
        <fullName evidence="1">Uncharacterized protein</fullName>
    </submittedName>
</protein>
<evidence type="ECO:0000313" key="1">
    <source>
        <dbReference type="EMBL" id="VBA46365.1"/>
    </source>
</evidence>
<accession>A0A498QL24</accession>
<name>A0A498QL24_9MYCO</name>
<organism evidence="1 2">
    <name type="scientific">Mycobacterium pseudokansasii</name>
    <dbReference type="NCBI Taxonomy" id="2341080"/>
    <lineage>
        <taxon>Bacteria</taxon>
        <taxon>Bacillati</taxon>
        <taxon>Actinomycetota</taxon>
        <taxon>Actinomycetes</taxon>
        <taxon>Mycobacteriales</taxon>
        <taxon>Mycobacteriaceae</taxon>
        <taxon>Mycobacterium</taxon>
    </lineage>
</organism>
<gene>
    <name evidence="1" type="ORF">LAUMK142_00314</name>
</gene>
<dbReference type="AlphaFoldDB" id="A0A498QL24"/>
<proteinExistence type="predicted"/>
<sequence length="36" mass="4174">MMALHRLPDLRLSWSACMSASPLSHVPRNFIPIRLR</sequence>
<keyword evidence="2" id="KW-1185">Reference proteome</keyword>